<evidence type="ECO:0000313" key="2">
    <source>
        <dbReference type="Proteomes" id="UP001197214"/>
    </source>
</evidence>
<dbReference type="Proteomes" id="UP001197214">
    <property type="component" value="Unassembled WGS sequence"/>
</dbReference>
<comment type="caution">
    <text evidence="1">The sequence shown here is derived from an EMBL/GenBank/DDBJ whole genome shotgun (WGS) entry which is preliminary data.</text>
</comment>
<keyword evidence="2" id="KW-1185">Reference proteome</keyword>
<evidence type="ECO:0000313" key="1">
    <source>
        <dbReference type="EMBL" id="MBW4331589.1"/>
    </source>
</evidence>
<gene>
    <name evidence="1" type="ORF">KY084_11990</name>
</gene>
<dbReference type="RefSeq" id="WP_219238716.1">
    <property type="nucleotide sequence ID" value="NZ_JAHWZX010000011.1"/>
</dbReference>
<proteinExistence type="predicted"/>
<sequence>MANLALLNSVDHHDLYIRTGHSAELGDAISQVQVFPTEFEAISREYPIFFRKDAADTFQAVALLGLEPKENLFLTDTGWDARYIPAIQQRGPFSIGLHRAEAGDGPGEPMIQIDLDHPRVSLDDGMPIFAEAGEDSPLLEGITAALRRLYIGLEHTRPMFDAFVENELIEPVSLDGIVRGEERDGLSGYYTIGEERFATLDGDALARLNAEGFLRPAVWAMSSIGNVEQLIERKNRRDQEE</sequence>
<name>A0ABS6XN08_9SPHN</name>
<dbReference type="Pfam" id="PF07277">
    <property type="entry name" value="SapC"/>
    <property type="match status" value="1"/>
</dbReference>
<reference evidence="1 2" key="1">
    <citation type="submission" date="2021-07" db="EMBL/GenBank/DDBJ databases">
        <title>Stakelama flava sp. nov., a novel endophytic bacterium isolated from branch of Kandelia candel.</title>
        <authorList>
            <person name="Tuo L."/>
        </authorList>
    </citation>
    <scope>NUCLEOTIDE SEQUENCE [LARGE SCALE GENOMIC DNA]</scope>
    <source>
        <strain evidence="1 2">CBK3Z-3</strain>
    </source>
</reference>
<accession>A0ABS6XN08</accession>
<organism evidence="1 2">
    <name type="scientific">Stakelama flava</name>
    <dbReference type="NCBI Taxonomy" id="2860338"/>
    <lineage>
        <taxon>Bacteria</taxon>
        <taxon>Pseudomonadati</taxon>
        <taxon>Pseudomonadota</taxon>
        <taxon>Alphaproteobacteria</taxon>
        <taxon>Sphingomonadales</taxon>
        <taxon>Sphingomonadaceae</taxon>
        <taxon>Stakelama</taxon>
    </lineage>
</organism>
<dbReference type="EMBL" id="JAHWZX010000011">
    <property type="protein sequence ID" value="MBW4331589.1"/>
    <property type="molecule type" value="Genomic_DNA"/>
</dbReference>
<protein>
    <submittedName>
        <fullName evidence="1">SapC family protein</fullName>
    </submittedName>
</protein>
<dbReference type="InterPro" id="IPR010836">
    <property type="entry name" value="SapC"/>
</dbReference>